<dbReference type="Proteomes" id="UP000274448">
    <property type="component" value="Segment"/>
</dbReference>
<evidence type="ECO:0000313" key="3">
    <source>
        <dbReference type="Proteomes" id="UP000274448"/>
    </source>
</evidence>
<evidence type="ECO:0000256" key="1">
    <source>
        <dbReference type="SAM" id="Coils"/>
    </source>
</evidence>
<dbReference type="EMBL" id="KM982403">
    <property type="protein sequence ID" value="AKI81009.1"/>
    <property type="molecule type" value="Genomic_DNA"/>
</dbReference>
<organism evidence="2 3">
    <name type="scientific">Acanthamoeba polyphaga mimivirus</name>
    <name type="common">APMV</name>
    <dbReference type="NCBI Taxonomy" id="212035"/>
    <lineage>
        <taxon>Viruses</taxon>
        <taxon>Varidnaviria</taxon>
        <taxon>Bamfordvirae</taxon>
        <taxon>Nucleocytoviricota</taxon>
        <taxon>Megaviricetes</taxon>
        <taxon>Imitervirales</taxon>
        <taxon>Mimiviridae</taxon>
        <taxon>Megamimivirinae</taxon>
        <taxon>Mimivirus</taxon>
        <taxon>Mimivirus bradfordmassiliense</taxon>
    </lineage>
</organism>
<feature type="coiled-coil region" evidence="1">
    <location>
        <begin position="23"/>
        <end position="50"/>
    </location>
</feature>
<organismHost>
    <name type="scientific">Acanthamoeba polyphaga</name>
    <name type="common">Amoeba</name>
    <dbReference type="NCBI Taxonomy" id="5757"/>
</organismHost>
<name>A0A0G2Y8V3_MIMIV</name>
<sequence>MLQTSQNFRRKVKYSPKLYSKDITTLIRERDELKLKLTTYENDFKNFKNDINA</sequence>
<accession>A0A0G2Y8V3</accession>
<evidence type="ECO:0000313" key="2">
    <source>
        <dbReference type="EMBL" id="AKI81009.1"/>
    </source>
</evidence>
<proteinExistence type="predicted"/>
<keyword evidence="1" id="KW-0175">Coiled coil</keyword>
<reference evidence="2 3" key="1">
    <citation type="submission" date="2014-10" db="EMBL/GenBank/DDBJ databases">
        <title>Pan-genome analysis of Brazilian lineage A amoebal mimiviruses.</title>
        <authorList>
            <person name="Assis F.L."/>
            <person name="Abrahao J.S."/>
            <person name="Kroon E.G."/>
            <person name="Dornas F.P."/>
            <person name="Andrade K.R."/>
            <person name="Borato P.V.M."/>
            <person name="Pilotto M.R."/>
            <person name="Benamar S."/>
            <person name="LaScola B."/>
            <person name="Colson P."/>
        </authorList>
    </citation>
    <scope>NUCLEOTIDE SEQUENCE [LARGE SCALE GENOMIC DNA]</scope>
    <source>
        <strain evidence="2 3">Amazonia</strain>
    </source>
</reference>
<protein>
    <submittedName>
        <fullName evidence="2">Uncharacterized protein</fullName>
    </submittedName>
</protein>